<dbReference type="Pfam" id="PF02643">
    <property type="entry name" value="DUF192"/>
    <property type="match status" value="1"/>
</dbReference>
<comment type="caution">
    <text evidence="1">The sequence shown here is derived from an EMBL/GenBank/DDBJ whole genome shotgun (WGS) entry which is preliminary data.</text>
</comment>
<accession>A0AA37T165</accession>
<reference evidence="1 2" key="1">
    <citation type="journal article" date="2014" name="Int. J. Syst. Evol. Microbiol.">
        <title>Complete genome sequence of Corynebacterium casei LMG S-19264T (=DSM 44701T), isolated from a smear-ripened cheese.</title>
        <authorList>
            <consortium name="US DOE Joint Genome Institute (JGI-PGF)"/>
            <person name="Walter F."/>
            <person name="Albersmeier A."/>
            <person name="Kalinowski J."/>
            <person name="Ruckert C."/>
        </authorList>
    </citation>
    <scope>NUCLEOTIDE SEQUENCE [LARGE SCALE GENOMIC DNA]</scope>
    <source>
        <strain evidence="1 2">NBRC 110095</strain>
    </source>
</reference>
<name>A0AA37T165_9GAMM</name>
<organism evidence="1 2">
    <name type="scientific">Marinibactrum halimedae</name>
    <dbReference type="NCBI Taxonomy" id="1444977"/>
    <lineage>
        <taxon>Bacteria</taxon>
        <taxon>Pseudomonadati</taxon>
        <taxon>Pseudomonadota</taxon>
        <taxon>Gammaproteobacteria</taxon>
        <taxon>Cellvibrionales</taxon>
        <taxon>Cellvibrionaceae</taxon>
        <taxon>Marinibactrum</taxon>
    </lineage>
</organism>
<evidence type="ECO:0008006" key="3">
    <source>
        <dbReference type="Google" id="ProtNLM"/>
    </source>
</evidence>
<gene>
    <name evidence="1" type="ORF">GCM10007877_00940</name>
</gene>
<dbReference type="InterPro" id="IPR003795">
    <property type="entry name" value="DUF192"/>
</dbReference>
<dbReference type="EMBL" id="BSPD01000002">
    <property type="protein sequence ID" value="GLS24383.1"/>
    <property type="molecule type" value="Genomic_DNA"/>
</dbReference>
<proteinExistence type="predicted"/>
<evidence type="ECO:0000313" key="2">
    <source>
        <dbReference type="Proteomes" id="UP001156870"/>
    </source>
</evidence>
<evidence type="ECO:0000313" key="1">
    <source>
        <dbReference type="EMBL" id="GLS24383.1"/>
    </source>
</evidence>
<dbReference type="InterPro" id="IPR038695">
    <property type="entry name" value="Saro_0823-like_sf"/>
</dbReference>
<dbReference type="AlphaFoldDB" id="A0AA37T165"/>
<dbReference type="PANTHER" id="PTHR37953:SF1">
    <property type="entry name" value="UPF0127 PROTEIN MJ1496"/>
    <property type="match status" value="1"/>
</dbReference>
<dbReference type="RefSeq" id="WP_232594885.1">
    <property type="nucleotide sequence ID" value="NZ_BSPD01000002.1"/>
</dbReference>
<protein>
    <recommendedName>
        <fullName evidence="3">DUF192 domain-containing protein</fullName>
    </recommendedName>
</protein>
<dbReference type="Gene3D" id="2.60.120.1140">
    <property type="entry name" value="Protein of unknown function DUF192"/>
    <property type="match status" value="1"/>
</dbReference>
<keyword evidence="2" id="KW-1185">Reference proteome</keyword>
<dbReference type="Proteomes" id="UP001156870">
    <property type="component" value="Unassembled WGS sequence"/>
</dbReference>
<sequence length="118" mass="13587">MTYKNIDLKIMKKNGAEEKILSIKIADNVFQRARGLLFYSPLVHGSGLVLFPCNAIHTFFMTYSIDVYFLDKDKSVKKICKNISPWQQAIFFSAKYVLETSKDDPNMKSVKIGTKLIW</sequence>
<dbReference type="PANTHER" id="PTHR37953">
    <property type="entry name" value="UPF0127 PROTEIN MJ1496"/>
    <property type="match status" value="1"/>
</dbReference>